<dbReference type="PANTHER" id="PTHR30353:SF0">
    <property type="entry name" value="TRANSMEMBRANE PROTEIN"/>
    <property type="match status" value="1"/>
</dbReference>
<dbReference type="NCBIfam" id="NF008102">
    <property type="entry name" value="PRK10847.1"/>
    <property type="match status" value="1"/>
</dbReference>
<feature type="transmembrane region" description="Helical" evidence="7">
    <location>
        <begin position="27"/>
        <end position="51"/>
    </location>
</feature>
<comment type="subcellular location">
    <subcellularLocation>
        <location evidence="1 7">Cell membrane</location>
        <topology evidence="1 7">Multi-pass membrane protein</topology>
    </subcellularLocation>
</comment>
<dbReference type="GO" id="GO:0005886">
    <property type="term" value="C:plasma membrane"/>
    <property type="evidence" value="ECO:0007669"/>
    <property type="project" value="UniProtKB-SubCell"/>
</dbReference>
<evidence type="ECO:0000256" key="7">
    <source>
        <dbReference type="RuleBase" id="RU367016"/>
    </source>
</evidence>
<evidence type="ECO:0000256" key="2">
    <source>
        <dbReference type="ARBA" id="ARBA00010792"/>
    </source>
</evidence>
<dbReference type="AlphaFoldDB" id="A0A2I5TQF8"/>
<dbReference type="InterPro" id="IPR032816">
    <property type="entry name" value="VTT_dom"/>
</dbReference>
<reference evidence="10" key="2">
    <citation type="submission" date="2013-09" db="EMBL/GenBank/DDBJ databases">
        <authorList>
            <person name="Wang G."/>
            <person name="Yang Y."/>
            <person name="Su Y."/>
        </authorList>
    </citation>
    <scope>NUCLEOTIDE SEQUENCE</scope>
    <source>
        <strain evidence="10">ATCC 39006</strain>
    </source>
</reference>
<feature type="transmembrane region" description="Helical" evidence="7">
    <location>
        <begin position="71"/>
        <end position="97"/>
    </location>
</feature>
<dbReference type="PANTHER" id="PTHR30353">
    <property type="entry name" value="INNER MEMBRANE PROTEIN DEDA-RELATED"/>
    <property type="match status" value="1"/>
</dbReference>
<evidence type="ECO:0000256" key="6">
    <source>
        <dbReference type="ARBA" id="ARBA00023136"/>
    </source>
</evidence>
<dbReference type="InterPro" id="IPR058127">
    <property type="entry name" value="DedA"/>
</dbReference>
<dbReference type="EMBL" id="CP025085">
    <property type="protein sequence ID" value="AUH02481.1"/>
    <property type="molecule type" value="Genomic_DNA"/>
</dbReference>
<dbReference type="EMBL" id="CP025084">
    <property type="protein sequence ID" value="AUH06799.1"/>
    <property type="molecule type" value="Genomic_DNA"/>
</dbReference>
<sequence>MEFVRFVIDFILHIDVHLAELVTQYGVWVYAILFIILFCETGLVVIPFLPGDSLLFVAGALAALPSNALDIHLIVVLLVIAAILGDAVNYAIGWLFGEKLFRNPDSKIFRRRYLDKTHQFYVRHGGKTIILARFVPIVRTFAPFVAGMGRMSYRYFAAYNVVGALLWVLLFSYTGYLFGDLPFVQKNLKLLIVAIIFISILPGMIEFWRHKRATIHSSRK</sequence>
<keyword evidence="4 7" id="KW-0812">Transmembrane</keyword>
<reference evidence="10 11" key="1">
    <citation type="journal article" date="2013" name="Genome Announc.">
        <title>Draft genome sequence of Serratia sp. strain ATCC 39006, a model bacterium for analysis of the biosynthesis and regulation of prodigiosin, a carbapenem, and gas vesicles.</title>
        <authorList>
            <person name="Fineran P.C."/>
            <person name="Iglesias Cans M.C."/>
            <person name="Ramsay J.P."/>
            <person name="Wilf N.M."/>
            <person name="Cossyleon D."/>
            <person name="McNeil M.B."/>
            <person name="Williamson N.R."/>
            <person name="Monson R.E."/>
            <person name="Becher S.A."/>
            <person name="Stanton J.A."/>
            <person name="Brugger K."/>
            <person name="Brown S.D."/>
            <person name="Salmond G.P."/>
        </authorList>
    </citation>
    <scope>NUCLEOTIDE SEQUENCE [LARGE SCALE GENOMIC DNA]</scope>
    <source>
        <strain evidence="10">ATCC 39006</strain>
        <strain evidence="11">ATCC 39006 / SC 11482</strain>
    </source>
</reference>
<evidence type="ECO:0000313" key="12">
    <source>
        <dbReference type="Proteomes" id="UP000233778"/>
    </source>
</evidence>
<proteinExistence type="inferred from homology"/>
<dbReference type="InterPro" id="IPR032818">
    <property type="entry name" value="DedA-like"/>
</dbReference>
<evidence type="ECO:0000313" key="9">
    <source>
        <dbReference type="EMBL" id="AUH02481.1"/>
    </source>
</evidence>
<evidence type="ECO:0000256" key="4">
    <source>
        <dbReference type="ARBA" id="ARBA00022692"/>
    </source>
</evidence>
<dbReference type="Proteomes" id="UP000017700">
    <property type="component" value="Chromosome"/>
</dbReference>
<keyword evidence="6 7" id="KW-0472">Membrane</keyword>
<gene>
    <name evidence="9" type="ORF">CWC46_10305</name>
    <name evidence="10" type="ORF">Ser39006_010310</name>
</gene>
<name>A0A2I5TQF8_SERS3</name>
<keyword evidence="11" id="KW-1185">Reference proteome</keyword>
<reference evidence="9 12" key="3">
    <citation type="submission" date="2017-11" db="EMBL/GenBank/DDBJ databases">
        <title>Complete genome sequence of Serratia sp. ATCC 39006 LacA.</title>
        <authorList>
            <person name="Hampton H.G."/>
            <person name="Jackson S.A."/>
            <person name="Jauregui R."/>
            <person name="Poulter G.T.M."/>
            <person name="Salmond G.P.C."/>
            <person name="Fineran P.C."/>
        </authorList>
    </citation>
    <scope>NUCLEOTIDE SEQUENCE [LARGE SCALE GENOMIC DNA]</scope>
    <source>
        <strain evidence="9 12">ATCC 39006</strain>
    </source>
</reference>
<comment type="similarity">
    <text evidence="2 7">Belongs to the DedA family.</text>
</comment>
<protein>
    <recommendedName>
        <fullName evidence="8">VTT domain-containing protein</fullName>
    </recommendedName>
</protein>
<dbReference type="KEGG" id="sera:Ser39006_010310"/>
<evidence type="ECO:0000256" key="1">
    <source>
        <dbReference type="ARBA" id="ARBA00004651"/>
    </source>
</evidence>
<evidence type="ECO:0000313" key="11">
    <source>
        <dbReference type="Proteomes" id="UP000017700"/>
    </source>
</evidence>
<dbReference type="Pfam" id="PF09335">
    <property type="entry name" value="VTT_dom"/>
    <property type="match status" value="1"/>
</dbReference>
<reference evidence="10" key="4">
    <citation type="submission" date="2017-11" db="EMBL/GenBank/DDBJ databases">
        <title>Complete genome sequence of Serratia sp. ATCC 39006.</title>
        <authorList>
            <person name="Hampton H.G."/>
            <person name="Jackson S.A."/>
            <person name="Jauregui R."/>
            <person name="Poulter G.T.M."/>
            <person name="Salmond G.P.C."/>
            <person name="Fineran P.C."/>
        </authorList>
    </citation>
    <scope>NUCLEOTIDE SEQUENCE</scope>
    <source>
        <strain evidence="10">ATCC 39006</strain>
    </source>
</reference>
<dbReference type="RefSeq" id="WP_037382169.1">
    <property type="nucleotide sequence ID" value="NZ_CP025084.1"/>
</dbReference>
<accession>A0A2I5TQF8</accession>
<feature type="transmembrane region" description="Helical" evidence="7">
    <location>
        <begin position="156"/>
        <end position="178"/>
    </location>
</feature>
<keyword evidence="3 7" id="KW-1003">Cell membrane</keyword>
<feature type="transmembrane region" description="Helical" evidence="7">
    <location>
        <begin position="190"/>
        <end position="208"/>
    </location>
</feature>
<dbReference type="STRING" id="104623.Ser39006_03406"/>
<dbReference type="OrthoDB" id="9813426at2"/>
<dbReference type="KEGG" id="serq:CWC46_10305"/>
<feature type="domain" description="VTT" evidence="8">
    <location>
        <begin position="49"/>
        <end position="176"/>
    </location>
</feature>
<organism evidence="10 11">
    <name type="scientific">Serratia sp. (strain ATCC 39006)</name>
    <name type="common">Prodigiosinella confusarubida</name>
    <dbReference type="NCBI Taxonomy" id="104623"/>
    <lineage>
        <taxon>Bacteria</taxon>
        <taxon>Pseudomonadati</taxon>
        <taxon>Pseudomonadota</taxon>
        <taxon>Gammaproteobacteria</taxon>
        <taxon>Enterobacterales</taxon>
        <taxon>Pectobacteriaceae</taxon>
        <taxon>Prodigiosinella</taxon>
    </lineage>
</organism>
<dbReference type="Proteomes" id="UP000233778">
    <property type="component" value="Chromosome"/>
</dbReference>
<evidence type="ECO:0000259" key="8">
    <source>
        <dbReference type="Pfam" id="PF09335"/>
    </source>
</evidence>
<evidence type="ECO:0000313" key="10">
    <source>
        <dbReference type="EMBL" id="AUH06799.1"/>
    </source>
</evidence>
<keyword evidence="5 7" id="KW-1133">Transmembrane helix</keyword>
<evidence type="ECO:0000256" key="5">
    <source>
        <dbReference type="ARBA" id="ARBA00022989"/>
    </source>
</evidence>
<evidence type="ECO:0000256" key="3">
    <source>
        <dbReference type="ARBA" id="ARBA00022475"/>
    </source>
</evidence>